<dbReference type="SMART" id="SM00345">
    <property type="entry name" value="HTH_GNTR"/>
    <property type="match status" value="1"/>
</dbReference>
<dbReference type="Gene3D" id="1.10.10.10">
    <property type="entry name" value="Winged helix-like DNA-binding domain superfamily/Winged helix DNA-binding domain"/>
    <property type="match status" value="1"/>
</dbReference>
<dbReference type="InterPro" id="IPR036388">
    <property type="entry name" value="WH-like_DNA-bd_sf"/>
</dbReference>
<dbReference type="GO" id="GO:0003677">
    <property type="term" value="F:DNA binding"/>
    <property type="evidence" value="ECO:0007669"/>
    <property type="project" value="UniProtKB-KW"/>
</dbReference>
<gene>
    <name evidence="5" type="ORF">JI744_07115</name>
</gene>
<dbReference type="PANTHER" id="PTHR44846:SF16">
    <property type="entry name" value="TRANSCRIPTIONAL REGULATOR PHNF-RELATED"/>
    <property type="match status" value="1"/>
</dbReference>
<evidence type="ECO:0000259" key="4">
    <source>
        <dbReference type="PROSITE" id="PS50949"/>
    </source>
</evidence>
<dbReference type="InterPro" id="IPR036390">
    <property type="entry name" value="WH_DNA-bd_sf"/>
</dbReference>
<evidence type="ECO:0000256" key="1">
    <source>
        <dbReference type="ARBA" id="ARBA00023015"/>
    </source>
</evidence>
<dbReference type="PROSITE" id="PS50949">
    <property type="entry name" value="HTH_GNTR"/>
    <property type="match status" value="1"/>
</dbReference>
<keyword evidence="1" id="KW-0805">Transcription regulation</keyword>
<keyword evidence="6" id="KW-1185">Reference proteome</keyword>
<dbReference type="SUPFAM" id="SSF64288">
    <property type="entry name" value="Chorismate lyase-like"/>
    <property type="match status" value="1"/>
</dbReference>
<name>A0A8J7MN20_9RHOB</name>
<dbReference type="InterPro" id="IPR050679">
    <property type="entry name" value="Bact_HTH_transcr_reg"/>
</dbReference>
<dbReference type="Pfam" id="PF07702">
    <property type="entry name" value="UTRA"/>
    <property type="match status" value="1"/>
</dbReference>
<feature type="domain" description="HTH gntR-type" evidence="4">
    <location>
        <begin position="2"/>
        <end position="70"/>
    </location>
</feature>
<dbReference type="PANTHER" id="PTHR44846">
    <property type="entry name" value="MANNOSYL-D-GLYCERATE TRANSPORT/METABOLISM SYSTEM REPRESSOR MNGR-RELATED"/>
    <property type="match status" value="1"/>
</dbReference>
<organism evidence="5 6">
    <name type="scientific">Fuscibacter oryzae</name>
    <dbReference type="NCBI Taxonomy" id="2803939"/>
    <lineage>
        <taxon>Bacteria</taxon>
        <taxon>Pseudomonadati</taxon>
        <taxon>Pseudomonadota</taxon>
        <taxon>Alphaproteobacteria</taxon>
        <taxon>Rhodobacterales</taxon>
        <taxon>Paracoccaceae</taxon>
        <taxon>Fuscibacter</taxon>
    </lineage>
</organism>
<keyword evidence="2" id="KW-0238">DNA-binding</keyword>
<sequence length="228" mass="24883">MISGWEGIREEVLRRIRVRDWPPGETIPTEEELAAEFGVARATVNRALRELAGAGVLERRRKAGTRVALLPVRKATLDIPVIRQEVEARGQVHGFTLLTRTEGAPPVPVASRLGLGPSARAIYLETLHLADGRPFVFETRWLNPAVLPKPLPDFGVVSANEWLVAHVSYETGDIAFTAEAADAREAAVLGVAEGAALFVTERTTWTAEAAITLVRLAHVPGYRLQTMI</sequence>
<dbReference type="EMBL" id="JAESVP010000003">
    <property type="protein sequence ID" value="MBL4927870.1"/>
    <property type="molecule type" value="Genomic_DNA"/>
</dbReference>
<keyword evidence="3" id="KW-0804">Transcription</keyword>
<evidence type="ECO:0000256" key="2">
    <source>
        <dbReference type="ARBA" id="ARBA00023125"/>
    </source>
</evidence>
<dbReference type="RefSeq" id="WP_202659002.1">
    <property type="nucleotide sequence ID" value="NZ_JAESVP010000003.1"/>
</dbReference>
<dbReference type="GO" id="GO:0003700">
    <property type="term" value="F:DNA-binding transcription factor activity"/>
    <property type="evidence" value="ECO:0007669"/>
    <property type="project" value="InterPro"/>
</dbReference>
<evidence type="ECO:0000256" key="3">
    <source>
        <dbReference type="ARBA" id="ARBA00023163"/>
    </source>
</evidence>
<dbReference type="AlphaFoldDB" id="A0A8J7MN20"/>
<dbReference type="SUPFAM" id="SSF46785">
    <property type="entry name" value="Winged helix' DNA-binding domain"/>
    <property type="match status" value="1"/>
</dbReference>
<dbReference type="CDD" id="cd07377">
    <property type="entry name" value="WHTH_GntR"/>
    <property type="match status" value="1"/>
</dbReference>
<proteinExistence type="predicted"/>
<accession>A0A8J7MN20</accession>
<dbReference type="Proteomes" id="UP000619033">
    <property type="component" value="Unassembled WGS sequence"/>
</dbReference>
<dbReference type="InterPro" id="IPR000524">
    <property type="entry name" value="Tscrpt_reg_HTH_GntR"/>
</dbReference>
<reference evidence="5" key="1">
    <citation type="submission" date="2021-01" db="EMBL/GenBank/DDBJ databases">
        <title>Genome seq and assembly of Tabrizicola sp. KVB23.</title>
        <authorList>
            <person name="Chhetri G."/>
        </authorList>
    </citation>
    <scope>NUCLEOTIDE SEQUENCE</scope>
    <source>
        <strain evidence="5">KVB23</strain>
    </source>
</reference>
<comment type="caution">
    <text evidence="5">The sequence shown here is derived from an EMBL/GenBank/DDBJ whole genome shotgun (WGS) entry which is preliminary data.</text>
</comment>
<dbReference type="SMART" id="SM00866">
    <property type="entry name" value="UTRA"/>
    <property type="match status" value="1"/>
</dbReference>
<evidence type="ECO:0000313" key="6">
    <source>
        <dbReference type="Proteomes" id="UP000619033"/>
    </source>
</evidence>
<dbReference type="PRINTS" id="PR00035">
    <property type="entry name" value="HTHGNTR"/>
</dbReference>
<dbReference type="Gene3D" id="3.40.1410.10">
    <property type="entry name" value="Chorismate lyase-like"/>
    <property type="match status" value="1"/>
</dbReference>
<dbReference type="InterPro" id="IPR011663">
    <property type="entry name" value="UTRA"/>
</dbReference>
<protein>
    <submittedName>
        <fullName evidence="5">UTRA domain-containing protein</fullName>
    </submittedName>
</protein>
<evidence type="ECO:0000313" key="5">
    <source>
        <dbReference type="EMBL" id="MBL4927870.1"/>
    </source>
</evidence>
<dbReference type="InterPro" id="IPR028978">
    <property type="entry name" value="Chorismate_lyase_/UTRA_dom_sf"/>
</dbReference>
<dbReference type="Pfam" id="PF00392">
    <property type="entry name" value="GntR"/>
    <property type="match status" value="1"/>
</dbReference>